<evidence type="ECO:0000256" key="5">
    <source>
        <dbReference type="ARBA" id="ARBA00022737"/>
    </source>
</evidence>
<dbReference type="FunCoup" id="D8PQU8">
    <property type="interactions" value="366"/>
</dbReference>
<dbReference type="Proteomes" id="UP000007431">
    <property type="component" value="Unassembled WGS sequence"/>
</dbReference>
<dbReference type="eggNOG" id="KOG0761">
    <property type="taxonomic scope" value="Eukaryota"/>
</dbReference>
<evidence type="ECO:0000256" key="7">
    <source>
        <dbReference type="ARBA" id="ARBA00022989"/>
    </source>
</evidence>
<sequence>MDPFNAKLIAAATGSMVTALTMTPFDVVKTRLQTQAPVPREPLFPNPPPDTCCQPAGQPCVNTSNNGKTTRMNTSRSLSSLARPVTQELGVCVWHDGTMQRERVTGFFDAARHVWRAEGIRGLWKGAGTSLAIGMPSATAYMLTYDHLLRVTLPPLLPASIVPLFAGVIARSSITAIVSPLELLRTNLQSTPVSAANPHTLRSVTTSLSRLVTSQGVHSLWRGLVPSLWRDVPFSGIYWATYEGLKKRMMRRGHEGATLAFFCGATSGMTAALLTSPFDVLKTRRQAIVMSETAPRGLSTVAVMSNIIRTEGTSALFAGLAPRMAKIAPACGIMIACFEVSTVTVI</sequence>
<evidence type="ECO:0008006" key="15">
    <source>
        <dbReference type="Google" id="ProtNLM"/>
    </source>
</evidence>
<reference evidence="13 14" key="1">
    <citation type="journal article" date="2010" name="Nat. Biotechnol.">
        <title>Genome sequence of the model mushroom Schizophyllum commune.</title>
        <authorList>
            <person name="Ohm R.A."/>
            <person name="de Jong J.F."/>
            <person name="Lugones L.G."/>
            <person name="Aerts A."/>
            <person name="Kothe E."/>
            <person name="Stajich J.E."/>
            <person name="de Vries R.P."/>
            <person name="Record E."/>
            <person name="Levasseur A."/>
            <person name="Baker S.E."/>
            <person name="Bartholomew K.A."/>
            <person name="Coutinho P.M."/>
            <person name="Erdmann S."/>
            <person name="Fowler T.J."/>
            <person name="Gathman A.C."/>
            <person name="Lombard V."/>
            <person name="Henrissat B."/>
            <person name="Knabe N."/>
            <person name="Kuees U."/>
            <person name="Lilly W.W."/>
            <person name="Lindquist E."/>
            <person name="Lucas S."/>
            <person name="Magnuson J.K."/>
            <person name="Piumi F."/>
            <person name="Raudaskoski M."/>
            <person name="Salamov A."/>
            <person name="Schmutz J."/>
            <person name="Schwarze F.W.M.R."/>
            <person name="vanKuyk P.A."/>
            <person name="Horton J.S."/>
            <person name="Grigoriev I.V."/>
            <person name="Woesten H.A.B."/>
        </authorList>
    </citation>
    <scope>NUCLEOTIDE SEQUENCE [LARGE SCALE GENOMIC DNA]</scope>
    <source>
        <strain evidence="14">H4-8 / FGSC 9210</strain>
    </source>
</reference>
<dbReference type="GO" id="GO:1990542">
    <property type="term" value="P:mitochondrial transmembrane transport"/>
    <property type="evidence" value="ECO:0007669"/>
    <property type="project" value="InterPro"/>
</dbReference>
<evidence type="ECO:0000256" key="12">
    <source>
        <dbReference type="SAM" id="Phobius"/>
    </source>
</evidence>
<dbReference type="AlphaFoldDB" id="D8PQU8"/>
<dbReference type="InterPro" id="IPR018108">
    <property type="entry name" value="MCP_transmembrane"/>
</dbReference>
<feature type="transmembrane region" description="Helical" evidence="12">
    <location>
        <begin position="256"/>
        <end position="275"/>
    </location>
</feature>
<gene>
    <name evidence="13" type="ORF">SCHCODRAFT_47483</name>
</gene>
<evidence type="ECO:0000256" key="2">
    <source>
        <dbReference type="ARBA" id="ARBA00006375"/>
    </source>
</evidence>
<comment type="similarity">
    <text evidence="2 11">Belongs to the mitochondrial carrier (TC 2.A.29) family.</text>
</comment>
<keyword evidence="3 11" id="KW-0813">Transport</keyword>
<evidence type="ECO:0000256" key="1">
    <source>
        <dbReference type="ARBA" id="ARBA00004448"/>
    </source>
</evidence>
<evidence type="ECO:0000256" key="6">
    <source>
        <dbReference type="ARBA" id="ARBA00022792"/>
    </source>
</evidence>
<feature type="repeat" description="Solcar" evidence="10">
    <location>
        <begin position="255"/>
        <end position="344"/>
    </location>
</feature>
<evidence type="ECO:0000256" key="9">
    <source>
        <dbReference type="ARBA" id="ARBA00023136"/>
    </source>
</evidence>
<evidence type="ECO:0000256" key="3">
    <source>
        <dbReference type="ARBA" id="ARBA00022448"/>
    </source>
</evidence>
<comment type="subcellular location">
    <subcellularLocation>
        <location evidence="1">Mitochondrion inner membrane</location>
        <topology evidence="1">Multi-pass membrane protein</topology>
    </subcellularLocation>
</comment>
<keyword evidence="9 10" id="KW-0472">Membrane</keyword>
<evidence type="ECO:0000256" key="8">
    <source>
        <dbReference type="ARBA" id="ARBA00023128"/>
    </source>
</evidence>
<feature type="repeat" description="Solcar" evidence="10">
    <location>
        <begin position="2"/>
        <end position="151"/>
    </location>
</feature>
<dbReference type="GeneID" id="9584992"/>
<dbReference type="HOGENOM" id="CLU_015166_0_0_1"/>
<dbReference type="InterPro" id="IPR045315">
    <property type="entry name" value="Mtm1-like"/>
</dbReference>
<dbReference type="PANTHER" id="PTHR45760">
    <property type="entry name" value="FI19922P1-RELATED"/>
    <property type="match status" value="1"/>
</dbReference>
<dbReference type="VEuPathDB" id="FungiDB:SCHCODRAFT_02488542"/>
<evidence type="ECO:0000256" key="4">
    <source>
        <dbReference type="ARBA" id="ARBA00022692"/>
    </source>
</evidence>
<dbReference type="KEGG" id="scm:SCHCO_02488542"/>
<dbReference type="PANTHER" id="PTHR45760:SF2">
    <property type="entry name" value="FI19922P1-RELATED"/>
    <property type="match status" value="1"/>
</dbReference>
<evidence type="ECO:0000313" key="13">
    <source>
        <dbReference type="EMBL" id="EFJ03793.1"/>
    </source>
</evidence>
<evidence type="ECO:0000313" key="14">
    <source>
        <dbReference type="Proteomes" id="UP000007431"/>
    </source>
</evidence>
<dbReference type="GO" id="GO:0005743">
    <property type="term" value="C:mitochondrial inner membrane"/>
    <property type="evidence" value="ECO:0007669"/>
    <property type="project" value="UniProtKB-SubCell"/>
</dbReference>
<keyword evidence="5" id="KW-0677">Repeat</keyword>
<dbReference type="EMBL" id="GL377302">
    <property type="protein sequence ID" value="EFJ03793.1"/>
    <property type="molecule type" value="Genomic_DNA"/>
</dbReference>
<keyword evidence="8" id="KW-0496">Mitochondrion</keyword>
<dbReference type="GO" id="GO:0031921">
    <property type="term" value="P:pyridoxal phosphate transport"/>
    <property type="evidence" value="ECO:0007669"/>
    <property type="project" value="EnsemblFungi"/>
</dbReference>
<keyword evidence="6" id="KW-0999">Mitochondrion inner membrane</keyword>
<dbReference type="GO" id="GO:0030170">
    <property type="term" value="F:pyridoxal phosphate binding"/>
    <property type="evidence" value="ECO:0007669"/>
    <property type="project" value="EnsemblFungi"/>
</dbReference>
<keyword evidence="14" id="KW-1185">Reference proteome</keyword>
<proteinExistence type="inferred from homology"/>
<protein>
    <recommendedName>
        <fullName evidence="15">Mitochondrial carrier</fullName>
    </recommendedName>
</protein>
<evidence type="ECO:0000256" key="10">
    <source>
        <dbReference type="PROSITE-ProRule" id="PRU00282"/>
    </source>
</evidence>
<dbReference type="Gene3D" id="1.50.40.10">
    <property type="entry name" value="Mitochondrial carrier domain"/>
    <property type="match status" value="1"/>
</dbReference>
<organism evidence="14">
    <name type="scientific">Schizophyllum commune (strain H4-8 / FGSC 9210)</name>
    <name type="common">Split gill fungus</name>
    <dbReference type="NCBI Taxonomy" id="578458"/>
    <lineage>
        <taxon>Eukaryota</taxon>
        <taxon>Fungi</taxon>
        <taxon>Dikarya</taxon>
        <taxon>Basidiomycota</taxon>
        <taxon>Agaricomycotina</taxon>
        <taxon>Agaricomycetes</taxon>
        <taxon>Agaricomycetidae</taxon>
        <taxon>Agaricales</taxon>
        <taxon>Schizophyllaceae</taxon>
        <taxon>Schizophyllum</taxon>
    </lineage>
</organism>
<dbReference type="Pfam" id="PF00153">
    <property type="entry name" value="Mito_carr"/>
    <property type="match status" value="4"/>
</dbReference>
<dbReference type="STRING" id="578458.D8PQU8"/>
<dbReference type="OMA" id="YWWGYES"/>
<feature type="repeat" description="Solcar" evidence="10">
    <location>
        <begin position="158"/>
        <end position="248"/>
    </location>
</feature>
<name>D8PQU8_SCHCM</name>
<dbReference type="GO" id="GO:0006879">
    <property type="term" value="P:intracellular iron ion homeostasis"/>
    <property type="evidence" value="ECO:0007669"/>
    <property type="project" value="EnsemblFungi"/>
</dbReference>
<dbReference type="InParanoid" id="D8PQU8"/>
<dbReference type="InterPro" id="IPR023395">
    <property type="entry name" value="MCP_dom_sf"/>
</dbReference>
<dbReference type="PROSITE" id="PS50920">
    <property type="entry name" value="SOLCAR"/>
    <property type="match status" value="3"/>
</dbReference>
<accession>D8PQU8</accession>
<evidence type="ECO:0000256" key="11">
    <source>
        <dbReference type="RuleBase" id="RU000488"/>
    </source>
</evidence>
<keyword evidence="7 12" id="KW-1133">Transmembrane helix</keyword>
<keyword evidence="4 10" id="KW-0812">Transmembrane</keyword>
<dbReference type="OrthoDB" id="1747031at2759"/>
<dbReference type="SUPFAM" id="SSF103506">
    <property type="entry name" value="Mitochondrial carrier"/>
    <property type="match status" value="1"/>
</dbReference>